<dbReference type="GO" id="GO:0004520">
    <property type="term" value="F:DNA endonuclease activity"/>
    <property type="evidence" value="ECO:0007669"/>
    <property type="project" value="TreeGrafter"/>
</dbReference>
<evidence type="ECO:0000259" key="16">
    <source>
        <dbReference type="SMART" id="SM00485"/>
    </source>
</evidence>
<evidence type="ECO:0000256" key="7">
    <source>
        <dbReference type="ARBA" id="ARBA00022759"/>
    </source>
</evidence>
<evidence type="ECO:0008006" key="18">
    <source>
        <dbReference type="Google" id="ProtNLM"/>
    </source>
</evidence>
<dbReference type="InterPro" id="IPR006086">
    <property type="entry name" value="XPG-I_dom"/>
</dbReference>
<comment type="subcellular location">
    <subcellularLocation>
        <location evidence="2">Nucleus</location>
    </subcellularLocation>
</comment>
<dbReference type="SMART" id="SM00484">
    <property type="entry name" value="XPGI"/>
    <property type="match status" value="1"/>
</dbReference>
<proteinExistence type="inferred from homology"/>
<feature type="region of interest" description="Disordered" evidence="14">
    <location>
        <begin position="1045"/>
        <end position="1082"/>
    </location>
</feature>
<dbReference type="PRINTS" id="PR00853">
    <property type="entry name" value="XPGRADSUPER"/>
</dbReference>
<dbReference type="InterPro" id="IPR006084">
    <property type="entry name" value="XPG/Rad2"/>
</dbReference>
<feature type="compositionally biased region" description="Basic and acidic residues" evidence="14">
    <location>
        <begin position="565"/>
        <end position="577"/>
    </location>
</feature>
<evidence type="ECO:0000259" key="15">
    <source>
        <dbReference type="SMART" id="SM00484"/>
    </source>
</evidence>
<dbReference type="AlphaFoldDB" id="A0A1B6DBH3"/>
<evidence type="ECO:0000256" key="13">
    <source>
        <dbReference type="SAM" id="Coils"/>
    </source>
</evidence>
<keyword evidence="10" id="KW-0460">Magnesium</keyword>
<evidence type="ECO:0000256" key="8">
    <source>
        <dbReference type="ARBA" id="ARBA00022763"/>
    </source>
</evidence>
<dbReference type="GO" id="GO:0016788">
    <property type="term" value="F:hydrolase activity, acting on ester bonds"/>
    <property type="evidence" value="ECO:0007669"/>
    <property type="project" value="InterPro"/>
</dbReference>
<evidence type="ECO:0000313" key="17">
    <source>
        <dbReference type="EMBL" id="JAS23034.1"/>
    </source>
</evidence>
<evidence type="ECO:0000256" key="10">
    <source>
        <dbReference type="ARBA" id="ARBA00022842"/>
    </source>
</evidence>
<feature type="region of interest" description="Disordered" evidence="14">
    <location>
        <begin position="130"/>
        <end position="168"/>
    </location>
</feature>
<dbReference type="PRINTS" id="PR00066">
    <property type="entry name" value="XRODRMPGMNTG"/>
</dbReference>
<dbReference type="GO" id="GO:0005634">
    <property type="term" value="C:nucleus"/>
    <property type="evidence" value="ECO:0007669"/>
    <property type="project" value="UniProtKB-SubCell"/>
</dbReference>
<dbReference type="Pfam" id="PF00752">
    <property type="entry name" value="XPG_N"/>
    <property type="match status" value="1"/>
</dbReference>
<feature type="compositionally biased region" description="Basic and acidic residues" evidence="14">
    <location>
        <begin position="729"/>
        <end position="750"/>
    </location>
</feature>
<feature type="domain" description="XPG N-terminal" evidence="16">
    <location>
        <begin position="1"/>
        <end position="98"/>
    </location>
</feature>
<keyword evidence="4" id="KW-0597">Phosphoprotein</keyword>
<dbReference type="SUPFAM" id="SSF88723">
    <property type="entry name" value="PIN domain-like"/>
    <property type="match status" value="1"/>
</dbReference>
<keyword evidence="7" id="KW-0255">Endonuclease</keyword>
<keyword evidence="9" id="KW-0378">Hydrolase</keyword>
<dbReference type="SMART" id="SM00279">
    <property type="entry name" value="HhH2"/>
    <property type="match status" value="1"/>
</dbReference>
<keyword evidence="6" id="KW-0479">Metal-binding</keyword>
<dbReference type="InterPro" id="IPR006085">
    <property type="entry name" value="XPG_DNA_repair_N"/>
</dbReference>
<feature type="compositionally biased region" description="Basic residues" evidence="14">
    <location>
        <begin position="1058"/>
        <end position="1076"/>
    </location>
</feature>
<name>A0A1B6DBH3_9HEMI</name>
<dbReference type="PROSITE" id="PS00842">
    <property type="entry name" value="XPG_2"/>
    <property type="match status" value="1"/>
</dbReference>
<dbReference type="EMBL" id="GEDC01014264">
    <property type="protein sequence ID" value="JAS23034.1"/>
    <property type="molecule type" value="Transcribed_RNA"/>
</dbReference>
<evidence type="ECO:0000256" key="12">
    <source>
        <dbReference type="ARBA" id="ARBA00023242"/>
    </source>
</evidence>
<sequence length="1082" mass="122022">MGVHGLWKLLEPAGKPVPVETLENKVLAVDVSIWLHQLVKGFQDSSGSSLPNAHLLGLYHRVCKLLFFKIKPVFVFDGGVPVLKRKTMEARKNQKTKAQQTSEKVREQLLKNILKQKAVSQVLEEIRGEKTSPKKQADMFELPPLEEENSEEDIAEISSGSSEEDKKPMRYKDLHSIDVNSVEFKSLPADMRYDILTELKETRKQNSWGRVHEMPEELSDFSSFQMKRLLTRRSVQVSLEEVEKEMGGRTLSLGDVEKMLKEGGVDVSANFGQRIASDSTTRFLYVNKQDENIVADPNKELKDNMNVNVTNSNSEIDYNKTDMFYVDSDSSSDILIENVKTAKKLVAEHNDLTQEQILELIKEQGSAKSFVQNLDAPSTSKQSEMFCNEYTIKKEPTEEEKKVSKKKKSKLVVNSNVSCDTDLKMEIKKEDIDYRKNDNSVSRILNSDTDKVMIDSKSNKSLSKIRADILKSLDEQLKELSSVSPIKIEVNIPTARVDDKTKSNESIKISSLDSSKTDEIKHNPEKVSEQDKDDLENNLKTSVTDKCLTDEIKQTLEFPTNKPLASEHNKTVQENKADFSGSSSDSSDLVDVQSCSSSVTEEPSEQPNLPSFQIEFKTTETCENDIFADVFNKNELTDFEVKENDEVSTSSHNTLFENNKLFDNFLKSDNVNITEVKKSVNSECLTLDNKCLTIDPGENITITSPYFEEKEQGIVVKSNVDPTIKPPCNEKQENINEDSQKQNHSKEMISKKPKLTQNELLELKNELEVQEDSLKAKKGKEERTGATITEQMYIEAQELLHLFGVPYVIAPMEAEAQCAFLDSVGLTEGTITDDSDIWLFGGRQVYKNFFNQTKFVLQFKSDDIQHFFKLARAQLVLVALLVGSDYTVGLQGIGPVTALEILASFPPPSNFDGSNTAELLVSLEKFKEWMKSPPPTTLGKKLKGVQLLPGFPSTDVAKAYLFPAVDESMEPFSWGTPDLDALRDFAGRKFGWNQSKSDVILLPVMKKLAEKNNQRTLDSFFRSVPNIQAHRQQMSARVQRAVHRIGGGSDETETHVSQSRRTRGSTRSRPRVRNRGQSRSNL</sequence>
<protein>
    <recommendedName>
        <fullName evidence="18">XPG N-terminal domain-containing protein</fullName>
    </recommendedName>
</protein>
<dbReference type="PANTHER" id="PTHR16171:SF7">
    <property type="entry name" value="DNA REPAIR PROTEIN RAD2"/>
    <property type="match status" value="1"/>
</dbReference>
<organism evidence="17">
    <name type="scientific">Clastoptera arizonana</name>
    <name type="common">Arizona spittle bug</name>
    <dbReference type="NCBI Taxonomy" id="38151"/>
    <lineage>
        <taxon>Eukaryota</taxon>
        <taxon>Metazoa</taxon>
        <taxon>Ecdysozoa</taxon>
        <taxon>Arthropoda</taxon>
        <taxon>Hexapoda</taxon>
        <taxon>Insecta</taxon>
        <taxon>Pterygota</taxon>
        <taxon>Neoptera</taxon>
        <taxon>Paraneoptera</taxon>
        <taxon>Hemiptera</taxon>
        <taxon>Auchenorrhyncha</taxon>
        <taxon>Cercopoidea</taxon>
        <taxon>Clastopteridae</taxon>
        <taxon>Clastoptera</taxon>
    </lineage>
</organism>
<accession>A0A1B6DBH3</accession>
<evidence type="ECO:0000256" key="9">
    <source>
        <dbReference type="ARBA" id="ARBA00022801"/>
    </source>
</evidence>
<dbReference type="GO" id="GO:0046872">
    <property type="term" value="F:metal ion binding"/>
    <property type="evidence" value="ECO:0007669"/>
    <property type="project" value="UniProtKB-KW"/>
</dbReference>
<feature type="region of interest" description="Disordered" evidence="14">
    <location>
        <begin position="558"/>
        <end position="610"/>
    </location>
</feature>
<dbReference type="InterPro" id="IPR019974">
    <property type="entry name" value="XPG_CS"/>
</dbReference>
<dbReference type="Pfam" id="PF00867">
    <property type="entry name" value="XPG_I"/>
    <property type="match status" value="1"/>
</dbReference>
<comment type="cofactor">
    <cofactor evidence="1">
        <name>Mg(2+)</name>
        <dbReference type="ChEBI" id="CHEBI:18420"/>
    </cofactor>
</comment>
<evidence type="ECO:0000256" key="3">
    <source>
        <dbReference type="ARBA" id="ARBA00005283"/>
    </source>
</evidence>
<dbReference type="InterPro" id="IPR008918">
    <property type="entry name" value="HhH2"/>
</dbReference>
<dbReference type="GO" id="GO:0006289">
    <property type="term" value="P:nucleotide-excision repair"/>
    <property type="evidence" value="ECO:0007669"/>
    <property type="project" value="InterPro"/>
</dbReference>
<feature type="domain" description="XPG-I" evidence="15">
    <location>
        <begin position="801"/>
        <end position="870"/>
    </location>
</feature>
<keyword evidence="8" id="KW-0227">DNA damage</keyword>
<comment type="similarity">
    <text evidence="3">Belongs to the XPG/RAD2 endonuclease family. XPG subfamily.</text>
</comment>
<feature type="compositionally biased region" description="Acidic residues" evidence="14">
    <location>
        <begin position="144"/>
        <end position="155"/>
    </location>
</feature>
<dbReference type="SMART" id="SM00485">
    <property type="entry name" value="XPGN"/>
    <property type="match status" value="1"/>
</dbReference>
<dbReference type="InterPro" id="IPR001044">
    <property type="entry name" value="XPG/Rad2_eukaryotes"/>
</dbReference>
<keyword evidence="12" id="KW-0539">Nucleus</keyword>
<gene>
    <name evidence="17" type="ORF">g.28991</name>
</gene>
<evidence type="ECO:0000256" key="14">
    <source>
        <dbReference type="SAM" id="MobiDB-lite"/>
    </source>
</evidence>
<feature type="coiled-coil region" evidence="13">
    <location>
        <begin position="757"/>
        <end position="784"/>
    </location>
</feature>
<keyword evidence="13" id="KW-0175">Coiled coil</keyword>
<dbReference type="SUPFAM" id="SSF47807">
    <property type="entry name" value="5' to 3' exonuclease, C-terminal subdomain"/>
    <property type="match status" value="1"/>
</dbReference>
<keyword evidence="11" id="KW-0234">DNA repair</keyword>
<evidence type="ECO:0000256" key="4">
    <source>
        <dbReference type="ARBA" id="ARBA00022553"/>
    </source>
</evidence>
<feature type="region of interest" description="Disordered" evidence="14">
    <location>
        <begin position="729"/>
        <end position="751"/>
    </location>
</feature>
<dbReference type="GO" id="GO:0003697">
    <property type="term" value="F:single-stranded DNA binding"/>
    <property type="evidence" value="ECO:0007669"/>
    <property type="project" value="InterPro"/>
</dbReference>
<dbReference type="Gene3D" id="1.10.150.20">
    <property type="entry name" value="5' to 3' exonuclease, C-terminal subdomain"/>
    <property type="match status" value="1"/>
</dbReference>
<dbReference type="PANTHER" id="PTHR16171">
    <property type="entry name" value="DNA REPAIR PROTEIN COMPLEMENTING XP-G CELLS-RELATED"/>
    <property type="match status" value="1"/>
</dbReference>
<feature type="compositionally biased region" description="Low complexity" evidence="14">
    <location>
        <begin position="580"/>
        <end position="599"/>
    </location>
</feature>
<dbReference type="PROSITE" id="PS00841">
    <property type="entry name" value="XPG_1"/>
    <property type="match status" value="1"/>
</dbReference>
<evidence type="ECO:0000256" key="1">
    <source>
        <dbReference type="ARBA" id="ARBA00001946"/>
    </source>
</evidence>
<dbReference type="CDD" id="cd09868">
    <property type="entry name" value="PIN_XPG_RAD2"/>
    <property type="match status" value="2"/>
</dbReference>
<evidence type="ECO:0000256" key="11">
    <source>
        <dbReference type="ARBA" id="ARBA00023204"/>
    </source>
</evidence>
<dbReference type="InterPro" id="IPR036279">
    <property type="entry name" value="5-3_exonuclease_C_sf"/>
</dbReference>
<dbReference type="Gene3D" id="3.40.50.1010">
    <property type="entry name" value="5'-nuclease"/>
    <property type="match status" value="2"/>
</dbReference>
<feature type="region of interest" description="Disordered" evidence="14">
    <location>
        <begin position="498"/>
        <end position="537"/>
    </location>
</feature>
<feature type="compositionally biased region" description="Basic and acidic residues" evidence="14">
    <location>
        <begin position="515"/>
        <end position="530"/>
    </location>
</feature>
<evidence type="ECO:0000256" key="5">
    <source>
        <dbReference type="ARBA" id="ARBA00022722"/>
    </source>
</evidence>
<evidence type="ECO:0000256" key="2">
    <source>
        <dbReference type="ARBA" id="ARBA00004123"/>
    </source>
</evidence>
<evidence type="ECO:0000256" key="6">
    <source>
        <dbReference type="ARBA" id="ARBA00022723"/>
    </source>
</evidence>
<reference evidence="17" key="1">
    <citation type="submission" date="2015-12" db="EMBL/GenBank/DDBJ databases">
        <title>De novo transcriptome assembly of four potential Pierce s Disease insect vectors from Arizona vineyards.</title>
        <authorList>
            <person name="Tassone E.E."/>
        </authorList>
    </citation>
    <scope>NUCLEOTIDE SEQUENCE</scope>
</reference>
<dbReference type="InterPro" id="IPR029060">
    <property type="entry name" value="PIN-like_dom_sf"/>
</dbReference>
<keyword evidence="5" id="KW-0540">Nuclease</keyword>